<evidence type="ECO:0000313" key="1">
    <source>
        <dbReference type="EMBL" id="ACT94540.1"/>
    </source>
</evidence>
<dbReference type="Proteomes" id="UP000002011">
    <property type="component" value="Chromosome"/>
</dbReference>
<sequence length="101" mass="11799">MFCLSNICRVSYKNKTFTNYDHTTHHFTTQALLEEHEIIQSFFQTDSASEIINSLTFITESLLCMENMENVSGEMRMHIVNQLRVANLISQLGENYRFDGR</sequence>
<evidence type="ECO:0000313" key="2">
    <source>
        <dbReference type="Proteomes" id="UP000002011"/>
    </source>
</evidence>
<proteinExistence type="predicted"/>
<dbReference type="AlphaFoldDB" id="C6VS19"/>
<dbReference type="HOGENOM" id="CLU_2287024_0_0_10"/>
<organism evidence="1 2">
    <name type="scientific">Dyadobacter fermentans (strain ATCC 700827 / DSM 18053 / CIP 107007 / KCTC 52180 / NS114)</name>
    <dbReference type="NCBI Taxonomy" id="471854"/>
    <lineage>
        <taxon>Bacteria</taxon>
        <taxon>Pseudomonadati</taxon>
        <taxon>Bacteroidota</taxon>
        <taxon>Cytophagia</taxon>
        <taxon>Cytophagales</taxon>
        <taxon>Spirosomataceae</taxon>
        <taxon>Dyadobacter</taxon>
    </lineage>
</organism>
<protein>
    <submittedName>
        <fullName evidence="1">Uncharacterized protein</fullName>
    </submittedName>
</protein>
<accession>C6VS19</accession>
<keyword evidence="2" id="KW-1185">Reference proteome</keyword>
<gene>
    <name evidence="1" type="ordered locus">Dfer_3329</name>
</gene>
<dbReference type="KEGG" id="dfe:Dfer_3329"/>
<name>C6VS19_DYAFD</name>
<reference evidence="1 2" key="1">
    <citation type="journal article" date="2009" name="Stand. Genomic Sci.">
        <title>Complete genome sequence of Dyadobacter fermentans type strain (NS114).</title>
        <authorList>
            <person name="Lang E."/>
            <person name="Lapidus A."/>
            <person name="Chertkov O."/>
            <person name="Brettin T."/>
            <person name="Detter J.C."/>
            <person name="Han C."/>
            <person name="Copeland A."/>
            <person name="Glavina Del Rio T."/>
            <person name="Nolan M."/>
            <person name="Chen F."/>
            <person name="Lucas S."/>
            <person name="Tice H."/>
            <person name="Cheng J.F."/>
            <person name="Land M."/>
            <person name="Hauser L."/>
            <person name="Chang Y.J."/>
            <person name="Jeffries C.D."/>
            <person name="Kopitz M."/>
            <person name="Bruce D."/>
            <person name="Goodwin L."/>
            <person name="Pitluck S."/>
            <person name="Ovchinnikova G."/>
            <person name="Pati A."/>
            <person name="Ivanova N."/>
            <person name="Mavrommatis K."/>
            <person name="Chen A."/>
            <person name="Palaniappan K."/>
            <person name="Chain P."/>
            <person name="Bristow J."/>
            <person name="Eisen J.A."/>
            <person name="Markowitz V."/>
            <person name="Hugenholtz P."/>
            <person name="Goker M."/>
            <person name="Rohde M."/>
            <person name="Kyrpides N.C."/>
            <person name="Klenk H.P."/>
        </authorList>
    </citation>
    <scope>NUCLEOTIDE SEQUENCE [LARGE SCALE GENOMIC DNA]</scope>
    <source>
        <strain evidence="2">ATCC 700827 / DSM 18053 / CIP 107007 / KCTC 52180 / NS114</strain>
    </source>
</reference>
<dbReference type="EMBL" id="CP001619">
    <property type="protein sequence ID" value="ACT94540.1"/>
    <property type="molecule type" value="Genomic_DNA"/>
</dbReference>